<dbReference type="AlphaFoldDB" id="A0A1Z4BTX2"/>
<keyword evidence="4 8" id="KW-0813">Transport</keyword>
<comment type="similarity">
    <text evidence="2 8">Belongs to the PhoU family.</text>
</comment>
<dbReference type="KEGG" id="mpsy:CEK71_00600"/>
<dbReference type="InterPro" id="IPR038078">
    <property type="entry name" value="PhoU-like_sf"/>
</dbReference>
<keyword evidence="5 8" id="KW-0963">Cytoplasm</keyword>
<dbReference type="Proteomes" id="UP000197019">
    <property type="component" value="Chromosome"/>
</dbReference>
<dbReference type="Pfam" id="PF01895">
    <property type="entry name" value="PhoU"/>
    <property type="match status" value="2"/>
</dbReference>
<reference evidence="11 13" key="2">
    <citation type="submission" date="2017-11" db="EMBL/GenBank/DDBJ databases">
        <title>Draft Genome Sequence of Methylobacter psychrotolerans Sph1T, an Obligate Methanotroph from Low-Temperature Environments.</title>
        <authorList>
            <person name="Oshkin I.Y."/>
            <person name="Miroshnikov K."/>
            <person name="Belova S.E."/>
            <person name="Korzhenkov A."/>
            <person name="Toshchakov S.V."/>
            <person name="Dedysh S.N."/>
        </authorList>
    </citation>
    <scope>NUCLEOTIDE SEQUENCE [LARGE SCALE GENOMIC DNA]</scope>
    <source>
        <strain evidence="11 13">Sph1</strain>
    </source>
</reference>
<dbReference type="Proteomes" id="UP000237423">
    <property type="component" value="Unassembled WGS sequence"/>
</dbReference>
<evidence type="ECO:0000256" key="4">
    <source>
        <dbReference type="ARBA" id="ARBA00022448"/>
    </source>
</evidence>
<dbReference type="InterPro" id="IPR028366">
    <property type="entry name" value="PhoU"/>
</dbReference>
<feature type="domain" description="PhoU" evidence="9">
    <location>
        <begin position="26"/>
        <end position="112"/>
    </location>
</feature>
<evidence type="ECO:0000313" key="12">
    <source>
        <dbReference type="Proteomes" id="UP000197019"/>
    </source>
</evidence>
<dbReference type="EMBL" id="PGFZ01000002">
    <property type="protein sequence ID" value="POZ52619.1"/>
    <property type="molecule type" value="Genomic_DNA"/>
</dbReference>
<comment type="function">
    <text evidence="7 8">Plays a role in the regulation of phosphate uptake.</text>
</comment>
<proteinExistence type="inferred from homology"/>
<dbReference type="GO" id="GO:0030643">
    <property type="term" value="P:intracellular phosphate ion homeostasis"/>
    <property type="evidence" value="ECO:0007669"/>
    <property type="project" value="InterPro"/>
</dbReference>
<dbReference type="Gene3D" id="1.20.58.220">
    <property type="entry name" value="Phosphate transport system protein phou homolog 2, domain 2"/>
    <property type="match status" value="2"/>
</dbReference>
<dbReference type="EMBL" id="CP022129">
    <property type="protein sequence ID" value="ASF44682.1"/>
    <property type="molecule type" value="Genomic_DNA"/>
</dbReference>
<evidence type="ECO:0000256" key="3">
    <source>
        <dbReference type="ARBA" id="ARBA00011738"/>
    </source>
</evidence>
<evidence type="ECO:0000259" key="9">
    <source>
        <dbReference type="Pfam" id="PF01895"/>
    </source>
</evidence>
<reference evidence="10 12" key="1">
    <citation type="submission" date="2017-06" db="EMBL/GenBank/DDBJ databases">
        <title>Genome Sequencing of the methanotroph Methylovulum psychrotolerants str. HV10-M2 isolated from a high-altitude environment.</title>
        <authorList>
            <person name="Mateos-Rivera A."/>
        </authorList>
    </citation>
    <scope>NUCLEOTIDE SEQUENCE [LARGE SCALE GENOMIC DNA]</scope>
    <source>
        <strain evidence="10 12">HV10_M2</strain>
    </source>
</reference>
<dbReference type="GO" id="GO:0045936">
    <property type="term" value="P:negative regulation of phosphate metabolic process"/>
    <property type="evidence" value="ECO:0007669"/>
    <property type="project" value="InterPro"/>
</dbReference>
<keyword evidence="12" id="KW-1185">Reference proteome</keyword>
<dbReference type="PANTHER" id="PTHR42930">
    <property type="entry name" value="PHOSPHATE-SPECIFIC TRANSPORT SYSTEM ACCESSORY PROTEIN PHOU"/>
    <property type="match status" value="1"/>
</dbReference>
<evidence type="ECO:0000313" key="10">
    <source>
        <dbReference type="EMBL" id="ASF44682.1"/>
    </source>
</evidence>
<accession>A0A1Z4BTX2</accession>
<dbReference type="InterPro" id="IPR026022">
    <property type="entry name" value="PhoU_dom"/>
</dbReference>
<evidence type="ECO:0000313" key="11">
    <source>
        <dbReference type="EMBL" id="POZ52619.1"/>
    </source>
</evidence>
<evidence type="ECO:0000256" key="2">
    <source>
        <dbReference type="ARBA" id="ARBA00008107"/>
    </source>
</evidence>
<evidence type="ECO:0000256" key="7">
    <source>
        <dbReference type="ARBA" id="ARBA00056181"/>
    </source>
</evidence>
<sequence>MDNSKIGQHISGQFNRELEDIRNKVLTMGGLVEQQIELAIQAFTTNDMEMAELVIKQDNQVDAMEMDVDLECTQILALRQPTAFDLRLLLTVIKIINELEIVGDLAERIAKMAIQLSDTDTRNYQYYELQHMSDLVKEMLHGALDAFARMSIDDITAITGKDENVDREYDSIVRQLITHMMEDPRNITRTLNVLWTVRAMERIGDHACYICEHLIFMIKGEAVRHLSQEQLEEKMKG</sequence>
<dbReference type="FunFam" id="1.20.58.220:FF:000004">
    <property type="entry name" value="Phosphate-specific transport system accessory protein PhoU"/>
    <property type="match status" value="1"/>
</dbReference>
<name>A0A1Z4BTX2_9GAMM</name>
<feature type="domain" description="PhoU" evidence="9">
    <location>
        <begin position="129"/>
        <end position="212"/>
    </location>
</feature>
<evidence type="ECO:0000256" key="5">
    <source>
        <dbReference type="ARBA" id="ARBA00022490"/>
    </source>
</evidence>
<gene>
    <name evidence="10" type="primary">phoU</name>
    <name evidence="11" type="synonym">phoU_1</name>
    <name evidence="11" type="ORF">AADEFJLK_01223</name>
    <name evidence="10" type="ORF">CEK71_00600</name>
</gene>
<dbReference type="RefSeq" id="WP_088617565.1">
    <property type="nucleotide sequence ID" value="NZ_CP022129.1"/>
</dbReference>
<dbReference type="GO" id="GO:0005737">
    <property type="term" value="C:cytoplasm"/>
    <property type="evidence" value="ECO:0007669"/>
    <property type="project" value="UniProtKB-SubCell"/>
</dbReference>
<dbReference type="NCBIfam" id="TIGR02135">
    <property type="entry name" value="phoU_full"/>
    <property type="match status" value="1"/>
</dbReference>
<organism evidence="10 12">
    <name type="scientific">Methylovulum psychrotolerans</name>
    <dbReference type="NCBI Taxonomy" id="1704499"/>
    <lineage>
        <taxon>Bacteria</taxon>
        <taxon>Pseudomonadati</taxon>
        <taxon>Pseudomonadota</taxon>
        <taxon>Gammaproteobacteria</taxon>
        <taxon>Methylococcales</taxon>
        <taxon>Methylococcaceae</taxon>
        <taxon>Methylovulum</taxon>
    </lineage>
</organism>
<dbReference type="PANTHER" id="PTHR42930:SF3">
    <property type="entry name" value="PHOSPHATE-SPECIFIC TRANSPORT SYSTEM ACCESSORY PROTEIN PHOU"/>
    <property type="match status" value="1"/>
</dbReference>
<dbReference type="GO" id="GO:0006817">
    <property type="term" value="P:phosphate ion transport"/>
    <property type="evidence" value="ECO:0007669"/>
    <property type="project" value="UniProtKB-KW"/>
</dbReference>
<evidence type="ECO:0000313" key="13">
    <source>
        <dbReference type="Proteomes" id="UP000237423"/>
    </source>
</evidence>
<dbReference type="PIRSF" id="PIRSF003107">
    <property type="entry name" value="PhoU"/>
    <property type="match status" value="1"/>
</dbReference>
<comment type="subcellular location">
    <subcellularLocation>
        <location evidence="1 8">Cytoplasm</location>
    </subcellularLocation>
</comment>
<dbReference type="SUPFAM" id="SSF109755">
    <property type="entry name" value="PhoU-like"/>
    <property type="match status" value="1"/>
</dbReference>
<evidence type="ECO:0000256" key="6">
    <source>
        <dbReference type="ARBA" id="ARBA00022592"/>
    </source>
</evidence>
<dbReference type="OrthoDB" id="9814256at2"/>
<keyword evidence="6 8" id="KW-0592">Phosphate transport</keyword>
<evidence type="ECO:0000256" key="8">
    <source>
        <dbReference type="PIRNR" id="PIRNR003107"/>
    </source>
</evidence>
<comment type="subunit">
    <text evidence="3 8">Homodimer.</text>
</comment>
<evidence type="ECO:0000256" key="1">
    <source>
        <dbReference type="ARBA" id="ARBA00004496"/>
    </source>
</evidence>
<protein>
    <recommendedName>
        <fullName evidence="8">Phosphate-specific transport system accessory protein PhoU</fullName>
    </recommendedName>
</protein>